<evidence type="ECO:0000256" key="1">
    <source>
        <dbReference type="ARBA" id="ARBA00022801"/>
    </source>
</evidence>
<evidence type="ECO:0000256" key="4">
    <source>
        <dbReference type="PROSITE-ProRule" id="PRU01161"/>
    </source>
</evidence>
<dbReference type="GO" id="GO:0016787">
    <property type="term" value="F:hydrolase activity"/>
    <property type="evidence" value="ECO:0007669"/>
    <property type="project" value="UniProtKB-UniRule"/>
</dbReference>
<evidence type="ECO:0000259" key="5">
    <source>
        <dbReference type="PROSITE" id="PS51635"/>
    </source>
</evidence>
<gene>
    <name evidence="6" type="ORF">AT959_13050</name>
</gene>
<keyword evidence="1 4" id="KW-0378">Hydrolase</keyword>
<dbReference type="Proteomes" id="UP000070186">
    <property type="component" value="Unassembled WGS sequence"/>
</dbReference>
<organism evidence="6 7">
    <name type="scientific">Dechloromonas denitrificans</name>
    <dbReference type="NCBI Taxonomy" id="281362"/>
    <lineage>
        <taxon>Bacteria</taxon>
        <taxon>Pseudomonadati</taxon>
        <taxon>Pseudomonadota</taxon>
        <taxon>Betaproteobacteria</taxon>
        <taxon>Rhodocyclales</taxon>
        <taxon>Azonexaceae</taxon>
        <taxon>Dechloromonas</taxon>
    </lineage>
</organism>
<dbReference type="InterPro" id="IPR050301">
    <property type="entry name" value="NTE"/>
</dbReference>
<keyword evidence="2 4" id="KW-0442">Lipid degradation</keyword>
<feature type="active site" description="Nucleophile" evidence="4">
    <location>
        <position position="43"/>
    </location>
</feature>
<feature type="domain" description="PNPLA" evidence="5">
    <location>
        <begin position="5"/>
        <end position="218"/>
    </location>
</feature>
<dbReference type="PANTHER" id="PTHR14226">
    <property type="entry name" value="NEUROPATHY TARGET ESTERASE/SWISS CHEESE D.MELANOGASTER"/>
    <property type="match status" value="1"/>
</dbReference>
<sequence>MRTGLILTGGGARAAYQVGFLLAVAKLSHNHRRNPFPILCGTSAGAINATGIACLADNFGKAVAILAGVWRNMRASDIYRADAVGIGISGARWMSTLALGWLLRNPPRSLLDNAPLRELLSRNLDFKGIERAIAKGALHALSISASGYESGESISFFQAHPSAEPWQRVHRLGIRAEIGVDHLLASSAIPFIFPATRIHREFFGDGSMRQLAPISPAIHLGAERILIVGASQANEHQERRRVETHPSLAQIAGHALSSIFLDGLAVDIERLQRINQTLSAIPPEMRTAAGIPLRPIKTLIISPSERLDKIAAEHATALPRPVKLLLTGLGAMNRRGGALTSYLLFEKPFTRALIDLGYADTMARAEEVGCFLDL</sequence>
<dbReference type="AlphaFoldDB" id="A0A133XI39"/>
<proteinExistence type="predicted"/>
<dbReference type="GO" id="GO:0016042">
    <property type="term" value="P:lipid catabolic process"/>
    <property type="evidence" value="ECO:0007669"/>
    <property type="project" value="UniProtKB-UniRule"/>
</dbReference>
<evidence type="ECO:0000313" key="6">
    <source>
        <dbReference type="EMBL" id="KXB30619.1"/>
    </source>
</evidence>
<dbReference type="PANTHER" id="PTHR14226:SF57">
    <property type="entry name" value="BLR7027 PROTEIN"/>
    <property type="match status" value="1"/>
</dbReference>
<dbReference type="SUPFAM" id="SSF52151">
    <property type="entry name" value="FabD/lysophospholipase-like"/>
    <property type="match status" value="1"/>
</dbReference>
<evidence type="ECO:0000256" key="2">
    <source>
        <dbReference type="ARBA" id="ARBA00022963"/>
    </source>
</evidence>
<dbReference type="Gene3D" id="3.40.1090.10">
    <property type="entry name" value="Cytosolic phospholipase A2 catalytic domain"/>
    <property type="match status" value="1"/>
</dbReference>
<protein>
    <submittedName>
        <fullName evidence="6">Patatin</fullName>
    </submittedName>
</protein>
<dbReference type="InterPro" id="IPR016035">
    <property type="entry name" value="Acyl_Trfase/lysoPLipase"/>
</dbReference>
<name>A0A133XI39_9RHOO</name>
<comment type="caution">
    <text evidence="6">The sequence shown here is derived from an EMBL/GenBank/DDBJ whole genome shotgun (WGS) entry which is preliminary data.</text>
</comment>
<evidence type="ECO:0000313" key="7">
    <source>
        <dbReference type="Proteomes" id="UP000070186"/>
    </source>
</evidence>
<dbReference type="InterPro" id="IPR002641">
    <property type="entry name" value="PNPLA_dom"/>
</dbReference>
<accession>A0A133XI39</accession>
<dbReference type="STRING" id="281362.AT959_13050"/>
<feature type="active site" description="Proton acceptor" evidence="4">
    <location>
        <position position="205"/>
    </location>
</feature>
<comment type="caution">
    <text evidence="4">Lacks conserved residue(s) required for the propagation of feature annotation.</text>
</comment>
<evidence type="ECO:0000256" key="3">
    <source>
        <dbReference type="ARBA" id="ARBA00023098"/>
    </source>
</evidence>
<dbReference type="EMBL" id="LODL01000021">
    <property type="protein sequence ID" value="KXB30619.1"/>
    <property type="molecule type" value="Genomic_DNA"/>
</dbReference>
<keyword evidence="3 4" id="KW-0443">Lipid metabolism</keyword>
<dbReference type="Pfam" id="PF01734">
    <property type="entry name" value="Patatin"/>
    <property type="match status" value="1"/>
</dbReference>
<keyword evidence="7" id="KW-1185">Reference proteome</keyword>
<dbReference type="PROSITE" id="PS51635">
    <property type="entry name" value="PNPLA"/>
    <property type="match status" value="1"/>
</dbReference>
<reference evidence="6 7" key="1">
    <citation type="submission" date="2015-12" db="EMBL/GenBank/DDBJ databases">
        <title>Nitrous oxide reduction kinetics distinguish bacteria harboring typical versus atypical NosZ.</title>
        <authorList>
            <person name="Yoon S."/>
            <person name="Nissen S."/>
            <person name="Park D."/>
            <person name="Sanford R.A."/>
            <person name="Loeffler F.E."/>
        </authorList>
    </citation>
    <scope>NUCLEOTIDE SEQUENCE [LARGE SCALE GENOMIC DNA]</scope>
    <source>
        <strain evidence="6 7">ATCC BAA-841</strain>
    </source>
</reference>
<feature type="short sequence motif" description="GXSXG" evidence="4">
    <location>
        <begin position="41"/>
        <end position="45"/>
    </location>
</feature>